<dbReference type="RefSeq" id="WP_171906758.1">
    <property type="nucleotide sequence ID" value="NZ_FNUC01000004.1"/>
</dbReference>
<keyword evidence="4" id="KW-1185">Reference proteome</keyword>
<dbReference type="Gene3D" id="2.60.120.260">
    <property type="entry name" value="Galactose-binding domain-like"/>
    <property type="match status" value="1"/>
</dbReference>
<feature type="compositionally biased region" description="Low complexity" evidence="1">
    <location>
        <begin position="26"/>
        <end position="35"/>
    </location>
</feature>
<dbReference type="Proteomes" id="UP000181980">
    <property type="component" value="Unassembled WGS sequence"/>
</dbReference>
<protein>
    <submittedName>
        <fullName evidence="3">Uncharacterized protein</fullName>
    </submittedName>
</protein>
<evidence type="ECO:0000256" key="1">
    <source>
        <dbReference type="SAM" id="MobiDB-lite"/>
    </source>
</evidence>
<keyword evidence="2" id="KW-0732">Signal</keyword>
<feature type="chain" id="PRO_5010307465" evidence="2">
    <location>
        <begin position="29"/>
        <end position="730"/>
    </location>
</feature>
<reference evidence="4" key="1">
    <citation type="submission" date="2016-10" db="EMBL/GenBank/DDBJ databases">
        <authorList>
            <person name="Varghese N."/>
            <person name="Submissions S."/>
        </authorList>
    </citation>
    <scope>NUCLEOTIDE SEQUENCE [LARGE SCALE GENOMIC DNA]</scope>
    <source>
        <strain evidence="4">DSM 45237</strain>
    </source>
</reference>
<dbReference type="EMBL" id="FNUC01000004">
    <property type="protein sequence ID" value="SEF18449.1"/>
    <property type="molecule type" value="Genomic_DNA"/>
</dbReference>
<evidence type="ECO:0000313" key="3">
    <source>
        <dbReference type="EMBL" id="SEF18449.1"/>
    </source>
</evidence>
<feature type="signal peptide" evidence="2">
    <location>
        <begin position="1"/>
        <end position="28"/>
    </location>
</feature>
<gene>
    <name evidence="3" type="ORF">SAMN04488561_6510</name>
</gene>
<name>A0A1H5PXL2_9ACTN</name>
<organism evidence="3 4">
    <name type="scientific">Jiangella alba</name>
    <dbReference type="NCBI Taxonomy" id="561176"/>
    <lineage>
        <taxon>Bacteria</taxon>
        <taxon>Bacillati</taxon>
        <taxon>Actinomycetota</taxon>
        <taxon>Actinomycetes</taxon>
        <taxon>Jiangellales</taxon>
        <taxon>Jiangellaceae</taxon>
        <taxon>Jiangella</taxon>
    </lineage>
</organism>
<dbReference type="SUPFAM" id="SSF75005">
    <property type="entry name" value="Arabinanase/levansucrase/invertase"/>
    <property type="match status" value="2"/>
</dbReference>
<sequence length="730" mass="77409">MRLRHRRPGIVLFAATALLLGAVPGGSAQPGAQPAAAPPAAAPPAAETQHPIANPSFEDSAPGAAPAGWTVRTTGTGGSALVTDADAAAGAQSLRVVQPAGSTVTATSSATPVVQEQRLSVRGRLLLEAGASASLQIYYRKADGTRMADRQVTTTGTGWQELDLALAAPPVATDVVVIVRAASATGGTTLVDDIRLVEEAPESYDPALGQQQELLIDDYRIEAVSDLERVVHPGTKTGPVLTPTKPWESNMVQIYGSAFWDPSYGKYRMYYAGIASGWRMLYAESDDGLTWEKPELGVVEYQGSTANNIVLAPGGSGGVVYDPHDPDPNRRYKMLTLPNPPRTYQAFFSPDGFTWTPSPVNPALPAADVITVDYDEENGRFVAMSKQPYGVRAFFVSTSTDFVHWSTPEYALAADDLDQQLAHANGALEAQTYGLPAMAYGNDYVGFPWMLEITELAPDGTTGGGVDGPSYVQIAASRDLRHWHRPDRSQVVELGPDGTWDDGMIFTSSNLIVTDTEVSMYYGGWDDTHGVPGGQRSAAIGKVTWRKDGWVSLRAGTETGTLTTKVLEVSGDSLVVNADLGGDGSLRAELLDADGEPLPGFGLAASNPVTGDQLAAELTWAGADFAAVAGQPLRIRFHLTGGDLYSFTVADGATIAFGGSDSGVENRAGAGDRTLVEDVWAHAPFRDHGQFVRTVRDVAEHWRGEGLLTRGEARAVQLAAARSDIGRTHF</sequence>
<feature type="region of interest" description="Disordered" evidence="1">
    <location>
        <begin position="26"/>
        <end position="68"/>
    </location>
</feature>
<dbReference type="AlphaFoldDB" id="A0A1H5PXL2"/>
<dbReference type="STRING" id="561176.SAMN04488561_6510"/>
<proteinExistence type="predicted"/>
<accession>A0A1H5PXL2</accession>
<dbReference type="InterPro" id="IPR023296">
    <property type="entry name" value="Glyco_hydro_beta-prop_sf"/>
</dbReference>
<evidence type="ECO:0000256" key="2">
    <source>
        <dbReference type="SAM" id="SignalP"/>
    </source>
</evidence>
<dbReference type="Gene3D" id="2.115.10.20">
    <property type="entry name" value="Glycosyl hydrolase domain, family 43"/>
    <property type="match status" value="2"/>
</dbReference>
<evidence type="ECO:0000313" key="4">
    <source>
        <dbReference type="Proteomes" id="UP000181980"/>
    </source>
</evidence>